<gene>
    <name evidence="10" type="ORF">AK33_02470</name>
</gene>
<keyword evidence="4" id="KW-0997">Cell inner membrane</keyword>
<organism evidence="10 11">
    <name type="scientific">Mannheimia granulomatis</name>
    <dbReference type="NCBI Taxonomy" id="85402"/>
    <lineage>
        <taxon>Bacteria</taxon>
        <taxon>Pseudomonadati</taxon>
        <taxon>Pseudomonadota</taxon>
        <taxon>Gammaproteobacteria</taxon>
        <taxon>Pasteurellales</taxon>
        <taxon>Pasteurellaceae</taxon>
        <taxon>Mannheimia</taxon>
    </lineage>
</organism>
<dbReference type="OrthoDB" id="9794165at2"/>
<reference evidence="10 11" key="1">
    <citation type="journal article" date="2014" name="Genome Announc.">
        <title>Genome Sequence of a Presumptive Mannheimia haemolytica Strain with an A1/A6-Cross-Reactive Serotype from a White-Tailed Deer (Odocoileus virginianus).</title>
        <authorList>
            <person name="Lawrence P.K."/>
            <person name="Bey R.F."/>
            <person name="Wiener B."/>
            <person name="Kittichotirat W."/>
            <person name="Bumgarner R.E."/>
        </authorList>
    </citation>
    <scope>NUCLEOTIDE SEQUENCE [LARGE SCALE GENOMIC DNA]</scope>
    <source>
        <strain evidence="10 11">PKL10</strain>
    </source>
</reference>
<sequence length="345" mass="37241">MFWSFFSALLIGGLLGFVFQRSRFCLTGGFRDIYLLKNNRMFYALLIAISVQSIGVVSLIELGFIASPYKDFSLPATIIGSLIFGMSIILASGCATGTWYHAGEGLISAWIALVMYMVSAAAMRFGALSEFTKSMMQYGKMEENLSAIFGVPIGLLVGILVIVTAILVYRTLSKPALKVAALPPKWTGLRHYLFEKRYHPFFAAVLIGLLAFAAWGANAISGKSAGLGITGPSANIVRYIVTGDAKLINWGVFLVLGIMLGSYIAAKGSKEFKWRMPDLTTCRNSVIGGLLMGVGASLAGGCTIGNGLTATAVMSAKGWISLFFIMIGVWIMTYFVYIRPTKQAQ</sequence>
<dbReference type="Pfam" id="PF04143">
    <property type="entry name" value="Sulf_transp"/>
    <property type="match status" value="1"/>
</dbReference>
<dbReference type="Proteomes" id="UP000054123">
    <property type="component" value="Unassembled WGS sequence"/>
</dbReference>
<evidence type="ECO:0000256" key="2">
    <source>
        <dbReference type="ARBA" id="ARBA00022448"/>
    </source>
</evidence>
<dbReference type="PANTHER" id="PTHR30574:SF1">
    <property type="entry name" value="SULPHUR TRANSPORT DOMAIN-CONTAINING PROTEIN"/>
    <property type="match status" value="1"/>
</dbReference>
<feature type="transmembrane region" description="Helical" evidence="9">
    <location>
        <begin position="318"/>
        <end position="337"/>
    </location>
</feature>
<comment type="subcellular location">
    <subcellularLocation>
        <location evidence="1">Cell inner membrane</location>
        <topology evidence="1">Multi-pass membrane protein</topology>
    </subcellularLocation>
</comment>
<dbReference type="STRING" id="1122190.GCA_000621105_00009"/>
<proteinExistence type="inferred from homology"/>
<evidence type="ECO:0000256" key="3">
    <source>
        <dbReference type="ARBA" id="ARBA00022475"/>
    </source>
</evidence>
<dbReference type="EMBL" id="JANJ01000001">
    <property type="protein sequence ID" value="EXI63275.1"/>
    <property type="molecule type" value="Genomic_DNA"/>
</dbReference>
<evidence type="ECO:0000256" key="4">
    <source>
        <dbReference type="ARBA" id="ARBA00022519"/>
    </source>
</evidence>
<dbReference type="InterPro" id="IPR007272">
    <property type="entry name" value="Sulf_transp_TsuA/YedE"/>
</dbReference>
<feature type="transmembrane region" description="Helical" evidence="9">
    <location>
        <begin position="106"/>
        <end position="126"/>
    </location>
</feature>
<evidence type="ECO:0000256" key="9">
    <source>
        <dbReference type="SAM" id="Phobius"/>
    </source>
</evidence>
<keyword evidence="5 9" id="KW-0812">Transmembrane</keyword>
<feature type="transmembrane region" description="Helical" evidence="9">
    <location>
        <begin position="247"/>
        <end position="266"/>
    </location>
</feature>
<dbReference type="PATRIC" id="fig|1450449.3.peg.456"/>
<evidence type="ECO:0000256" key="6">
    <source>
        <dbReference type="ARBA" id="ARBA00022989"/>
    </source>
</evidence>
<comment type="caution">
    <text evidence="10">The sequence shown here is derived from an EMBL/GenBank/DDBJ whole genome shotgun (WGS) entry which is preliminary data.</text>
</comment>
<keyword evidence="7 9" id="KW-0472">Membrane</keyword>
<keyword evidence="3" id="KW-1003">Cell membrane</keyword>
<keyword evidence="2" id="KW-0813">Transport</keyword>
<dbReference type="AlphaFoldDB" id="A0A011NFV9"/>
<dbReference type="GO" id="GO:0005886">
    <property type="term" value="C:plasma membrane"/>
    <property type="evidence" value="ECO:0007669"/>
    <property type="project" value="UniProtKB-SubCell"/>
</dbReference>
<evidence type="ECO:0000256" key="1">
    <source>
        <dbReference type="ARBA" id="ARBA00004429"/>
    </source>
</evidence>
<evidence type="ECO:0000313" key="10">
    <source>
        <dbReference type="EMBL" id="EXI63275.1"/>
    </source>
</evidence>
<protein>
    <submittedName>
        <fullName evidence="10">Membrane protein</fullName>
    </submittedName>
</protein>
<evidence type="ECO:0000256" key="5">
    <source>
        <dbReference type="ARBA" id="ARBA00022692"/>
    </source>
</evidence>
<evidence type="ECO:0000256" key="7">
    <source>
        <dbReference type="ARBA" id="ARBA00023136"/>
    </source>
</evidence>
<name>A0A011NFV9_9PAST</name>
<dbReference type="RefSeq" id="WP_042801600.1">
    <property type="nucleotide sequence ID" value="NZ_AVSP01000004.1"/>
</dbReference>
<dbReference type="PANTHER" id="PTHR30574">
    <property type="entry name" value="INNER MEMBRANE PROTEIN YEDE"/>
    <property type="match status" value="1"/>
</dbReference>
<evidence type="ECO:0000313" key="11">
    <source>
        <dbReference type="Proteomes" id="UP000054123"/>
    </source>
</evidence>
<comment type="similarity">
    <text evidence="8">Belongs to the TsuA/YedE (TC 9.B.102) family.</text>
</comment>
<keyword evidence="6 9" id="KW-1133">Transmembrane helix</keyword>
<feature type="transmembrane region" description="Helical" evidence="9">
    <location>
        <begin position="41"/>
        <end position="66"/>
    </location>
</feature>
<accession>A0A011NFV9</accession>
<feature type="transmembrane region" description="Helical" evidence="9">
    <location>
        <begin position="147"/>
        <end position="169"/>
    </location>
</feature>
<evidence type="ECO:0000256" key="8">
    <source>
        <dbReference type="ARBA" id="ARBA00035655"/>
    </source>
</evidence>
<keyword evidence="11" id="KW-1185">Reference proteome</keyword>
<feature type="transmembrane region" description="Helical" evidence="9">
    <location>
        <begin position="78"/>
        <end position="100"/>
    </location>
</feature>
<feature type="transmembrane region" description="Helical" evidence="9">
    <location>
        <begin position="198"/>
        <end position="217"/>
    </location>
</feature>
<feature type="transmembrane region" description="Helical" evidence="9">
    <location>
        <begin position="286"/>
        <end position="306"/>
    </location>
</feature>